<evidence type="ECO:0000313" key="2">
    <source>
        <dbReference type="EMBL" id="KKM76383.1"/>
    </source>
</evidence>
<dbReference type="EMBL" id="LAZR01008818">
    <property type="protein sequence ID" value="KKM76383.1"/>
    <property type="molecule type" value="Genomic_DNA"/>
</dbReference>
<proteinExistence type="predicted"/>
<dbReference type="AlphaFoldDB" id="A0A0F9K360"/>
<evidence type="ECO:0000256" key="1">
    <source>
        <dbReference type="SAM" id="Phobius"/>
    </source>
</evidence>
<comment type="caution">
    <text evidence="2">The sequence shown here is derived from an EMBL/GenBank/DDBJ whole genome shotgun (WGS) entry which is preliminary data.</text>
</comment>
<keyword evidence="1" id="KW-0812">Transmembrane</keyword>
<organism evidence="2">
    <name type="scientific">marine sediment metagenome</name>
    <dbReference type="NCBI Taxonomy" id="412755"/>
    <lineage>
        <taxon>unclassified sequences</taxon>
        <taxon>metagenomes</taxon>
        <taxon>ecological metagenomes</taxon>
    </lineage>
</organism>
<feature type="transmembrane region" description="Helical" evidence="1">
    <location>
        <begin position="34"/>
        <end position="54"/>
    </location>
</feature>
<name>A0A0F9K360_9ZZZZ</name>
<keyword evidence="1" id="KW-0472">Membrane</keyword>
<gene>
    <name evidence="2" type="ORF">LCGC14_1380700</name>
</gene>
<keyword evidence="1" id="KW-1133">Transmembrane helix</keyword>
<sequence length="106" mass="12552">MGIKYTKYWIVIFATSLAVIFTALIHLMPDHAMMWLYIEVIVLPIIYYIGYEVLMEKQKESFERDADKMIEKAIAVRDYAISVEKETAKLKYKYDLKGKYGTKKRK</sequence>
<protein>
    <submittedName>
        <fullName evidence="2">Uncharacterized protein</fullName>
    </submittedName>
</protein>
<feature type="transmembrane region" description="Helical" evidence="1">
    <location>
        <begin position="7"/>
        <end position="28"/>
    </location>
</feature>
<reference evidence="2" key="1">
    <citation type="journal article" date="2015" name="Nature">
        <title>Complex archaea that bridge the gap between prokaryotes and eukaryotes.</title>
        <authorList>
            <person name="Spang A."/>
            <person name="Saw J.H."/>
            <person name="Jorgensen S.L."/>
            <person name="Zaremba-Niedzwiedzka K."/>
            <person name="Martijn J."/>
            <person name="Lind A.E."/>
            <person name="van Eijk R."/>
            <person name="Schleper C."/>
            <person name="Guy L."/>
            <person name="Ettema T.J."/>
        </authorList>
    </citation>
    <scope>NUCLEOTIDE SEQUENCE</scope>
</reference>
<accession>A0A0F9K360</accession>